<organism evidence="2 3">
    <name type="scientific">Microbacterium mitrae</name>
    <dbReference type="NCBI Taxonomy" id="664640"/>
    <lineage>
        <taxon>Bacteria</taxon>
        <taxon>Bacillati</taxon>
        <taxon>Actinomycetota</taxon>
        <taxon>Actinomycetes</taxon>
        <taxon>Micrococcales</taxon>
        <taxon>Microbacteriaceae</taxon>
        <taxon>Microbacterium</taxon>
    </lineage>
</organism>
<evidence type="ECO:0000313" key="2">
    <source>
        <dbReference type="EMBL" id="TXK03516.1"/>
    </source>
</evidence>
<dbReference type="Proteomes" id="UP000321196">
    <property type="component" value="Unassembled WGS sequence"/>
</dbReference>
<gene>
    <name evidence="2" type="ORF">FVP60_11620</name>
</gene>
<dbReference type="AlphaFoldDB" id="A0A5C8HKW6"/>
<accession>A0A5C8HKW6</accession>
<dbReference type="OrthoDB" id="3403621at2"/>
<keyword evidence="1" id="KW-0732">Signal</keyword>
<proteinExistence type="predicted"/>
<keyword evidence="3" id="KW-1185">Reference proteome</keyword>
<feature type="signal peptide" evidence="1">
    <location>
        <begin position="1"/>
        <end position="17"/>
    </location>
</feature>
<sequence>MRTTRLLLAATATVALALPLAACSGGGDGGNELSWEDSPLAEYWNAGYDPNKTEEEMQAEMDAQNIEREELIAQCMTDEGFEYKPMENSGGSVSFGEDVEWEPDKKEWVEKYGYGIINSPYNEQMAEEPQPEQTEWVDPNQEYLDTLSESEREAYSVALYGEPMTEEEMEEAASSEDGGMVEYDWTQYGCQGYADNEVYGSSQDIWTQFEDLTTRMSELYTKVEESPEIEKLEADWSACMAEAGFDFAKQMQAQESFYEELNKLYEGFTEEDWANGDPMKDNKDAQEIGKREVKTALADLECRNQTDYQDTRLKAQFALEEQFVKENKKELDEFKAAQEQAAKG</sequence>
<feature type="chain" id="PRO_5023053649" evidence="1">
    <location>
        <begin position="18"/>
        <end position="344"/>
    </location>
</feature>
<dbReference type="RefSeq" id="WP_147826446.1">
    <property type="nucleotide sequence ID" value="NZ_BAAARG010000001.1"/>
</dbReference>
<protein>
    <submittedName>
        <fullName evidence="2">Uncharacterized protein</fullName>
    </submittedName>
</protein>
<name>A0A5C8HKW6_9MICO</name>
<reference evidence="2 3" key="1">
    <citation type="submission" date="2019-08" db="EMBL/GenBank/DDBJ databases">
        <authorList>
            <person name="Dong K."/>
        </authorList>
    </citation>
    <scope>NUCLEOTIDE SEQUENCE [LARGE SCALE GENOMIC DNA]</scope>
    <source>
        <strain evidence="2 3">M4-8</strain>
    </source>
</reference>
<dbReference type="EMBL" id="VRSW01000004">
    <property type="protein sequence ID" value="TXK03516.1"/>
    <property type="molecule type" value="Genomic_DNA"/>
</dbReference>
<evidence type="ECO:0000256" key="1">
    <source>
        <dbReference type="SAM" id="SignalP"/>
    </source>
</evidence>
<comment type="caution">
    <text evidence="2">The sequence shown here is derived from an EMBL/GenBank/DDBJ whole genome shotgun (WGS) entry which is preliminary data.</text>
</comment>
<evidence type="ECO:0000313" key="3">
    <source>
        <dbReference type="Proteomes" id="UP000321196"/>
    </source>
</evidence>